<comment type="catalytic activity">
    <reaction evidence="1">
        <text>Endonucleolytic cleavage to 5'-phosphomonoester.</text>
        <dbReference type="EC" id="3.1.26.4"/>
    </reaction>
</comment>
<dbReference type="SUPFAM" id="SSF53098">
    <property type="entry name" value="Ribonuclease H-like"/>
    <property type="match status" value="1"/>
</dbReference>
<dbReference type="AlphaFoldDB" id="A0AAD6Q965"/>
<sequence>MGNCFTSSKQSMAELAPCDFIKSTPAVHLYGDPASSFTLYLHLALLYKTRALQFTPTNDPIPMVQFGPETVSGSREMMVRFIDVKLPQPPLMVVVEEGGETAALVVKMVAMQHRSVVWHLERMVWWSEDLVTRGGRRNDDPTMGSARMEVRKFGKSYSQLLEVMVEHAQMEERVVFPLLETAERGLCKAANEEHGRDLPIMNGIREDMKSIGVLDTGSNDYREALRNLSTRLKSLLGHSKEHFQEEERDVLPLMEALELGKDQQLRVLEQCIDVMQGTHSHLFSFFIEAGKRLAGLVVSFLVDVIWHTSPGSEAWLKKHGVSHGMLERLLRRKHITVKIHFTDGLIGILLASQTCRIRIASPHQLTVAMVCKTPRLQSSSIPLRTYSVRWNFMFMEETCKRYFYILMKNLWDSFPLSFARRKGRSLLLVAAKRLSLYIMGSESTLPEWARSLALWDLWCADACTVLAHMRRLSLPSALQANESIGWAVDVIDLRELSAKMLKKNKINLNEISHDSASGLVNRVLNMGVLLTEVYVDTVGDPEKYRIKLSESFPFVKSVVAKKAGSLYPVVSGAKVRPVCIQLSRTTSGLGEKQAIYTRTLTVLDVSGP</sequence>
<keyword evidence="1" id="KW-0540">Nuclease</keyword>
<evidence type="ECO:0000259" key="3">
    <source>
        <dbReference type="Pfam" id="PF01814"/>
    </source>
</evidence>
<dbReference type="CDD" id="cd12108">
    <property type="entry name" value="Hr-like"/>
    <property type="match status" value="1"/>
</dbReference>
<dbReference type="Proteomes" id="UP001164929">
    <property type="component" value="Chromosome 10"/>
</dbReference>
<evidence type="ECO:0000313" key="5">
    <source>
        <dbReference type="Proteomes" id="UP001164929"/>
    </source>
</evidence>
<evidence type="ECO:0000256" key="1">
    <source>
        <dbReference type="RuleBase" id="RU003515"/>
    </source>
</evidence>
<keyword evidence="5" id="KW-1185">Reference proteome</keyword>
<dbReference type="InterPro" id="IPR012312">
    <property type="entry name" value="Hemerythrin-like"/>
</dbReference>
<dbReference type="Pfam" id="PF01814">
    <property type="entry name" value="Hemerythrin"/>
    <property type="match status" value="1"/>
</dbReference>
<protein>
    <recommendedName>
        <fullName evidence="1">Ribonuclease</fullName>
        <ecNumber evidence="1">3.1.26.4</ecNumber>
    </recommendedName>
</protein>
<dbReference type="InterPro" id="IPR012337">
    <property type="entry name" value="RNaseH-like_sf"/>
</dbReference>
<feature type="domain" description="RNase H type-2" evidence="2">
    <location>
        <begin position="471"/>
        <end position="573"/>
    </location>
</feature>
<evidence type="ECO:0000313" key="4">
    <source>
        <dbReference type="EMBL" id="KAJ6983631.1"/>
    </source>
</evidence>
<gene>
    <name evidence="4" type="ORF">NC653_026448</name>
</gene>
<keyword evidence="1" id="KW-0255">Endonuclease</keyword>
<dbReference type="InterPro" id="IPR036397">
    <property type="entry name" value="RNaseH_sf"/>
</dbReference>
<dbReference type="PANTHER" id="PTHR35739:SF1">
    <property type="entry name" value="OS01G0861700 PROTEIN"/>
    <property type="match status" value="1"/>
</dbReference>
<dbReference type="Gene3D" id="1.20.120.520">
    <property type="entry name" value="nmb1532 protein domain like"/>
    <property type="match status" value="1"/>
</dbReference>
<feature type="domain" description="Hemerythrin-like" evidence="3">
    <location>
        <begin position="106"/>
        <end position="253"/>
    </location>
</feature>
<proteinExistence type="inferred from homology"/>
<reference evidence="4" key="1">
    <citation type="journal article" date="2023" name="Mol. Ecol. Resour.">
        <title>Chromosome-level genome assembly of a triploid poplar Populus alba 'Berolinensis'.</title>
        <authorList>
            <person name="Chen S."/>
            <person name="Yu Y."/>
            <person name="Wang X."/>
            <person name="Wang S."/>
            <person name="Zhang T."/>
            <person name="Zhou Y."/>
            <person name="He R."/>
            <person name="Meng N."/>
            <person name="Wang Y."/>
            <person name="Liu W."/>
            <person name="Liu Z."/>
            <person name="Liu J."/>
            <person name="Guo Q."/>
            <person name="Huang H."/>
            <person name="Sederoff R.R."/>
            <person name="Wang G."/>
            <person name="Qu G."/>
            <person name="Chen S."/>
        </authorList>
    </citation>
    <scope>NUCLEOTIDE SEQUENCE</scope>
    <source>
        <strain evidence="4">SC-2020</strain>
    </source>
</reference>
<accession>A0AAD6Q965</accession>
<dbReference type="EMBL" id="JAQIZT010000010">
    <property type="protein sequence ID" value="KAJ6983631.1"/>
    <property type="molecule type" value="Genomic_DNA"/>
</dbReference>
<dbReference type="Gene3D" id="3.30.420.10">
    <property type="entry name" value="Ribonuclease H-like superfamily/Ribonuclease H"/>
    <property type="match status" value="1"/>
</dbReference>
<dbReference type="GO" id="GO:0004523">
    <property type="term" value="F:RNA-DNA hybrid ribonuclease activity"/>
    <property type="evidence" value="ECO:0007669"/>
    <property type="project" value="UniProtKB-EC"/>
</dbReference>
<evidence type="ECO:0000259" key="2">
    <source>
        <dbReference type="Pfam" id="PF01351"/>
    </source>
</evidence>
<dbReference type="Pfam" id="PF01351">
    <property type="entry name" value="RNase_HII"/>
    <property type="match status" value="1"/>
</dbReference>
<comment type="caution">
    <text evidence="4">The sequence shown here is derived from an EMBL/GenBank/DDBJ whole genome shotgun (WGS) entry which is preliminary data.</text>
</comment>
<name>A0AAD6Q965_9ROSI</name>
<comment type="similarity">
    <text evidence="1">Belongs to the RNase HII family.</text>
</comment>
<dbReference type="InterPro" id="IPR024567">
    <property type="entry name" value="RNase_HII/HIII_dom"/>
</dbReference>
<keyword evidence="1" id="KW-0378">Hydrolase</keyword>
<organism evidence="4 5">
    <name type="scientific">Populus alba x Populus x berolinensis</name>
    <dbReference type="NCBI Taxonomy" id="444605"/>
    <lineage>
        <taxon>Eukaryota</taxon>
        <taxon>Viridiplantae</taxon>
        <taxon>Streptophyta</taxon>
        <taxon>Embryophyta</taxon>
        <taxon>Tracheophyta</taxon>
        <taxon>Spermatophyta</taxon>
        <taxon>Magnoliopsida</taxon>
        <taxon>eudicotyledons</taxon>
        <taxon>Gunneridae</taxon>
        <taxon>Pentapetalae</taxon>
        <taxon>rosids</taxon>
        <taxon>fabids</taxon>
        <taxon>Malpighiales</taxon>
        <taxon>Salicaceae</taxon>
        <taxon>Saliceae</taxon>
        <taxon>Populus</taxon>
    </lineage>
</organism>
<dbReference type="EC" id="3.1.26.4" evidence="1"/>
<comment type="function">
    <text evidence="1">Endonuclease that specifically degrades the RNA of RNA-DNA hybrids.</text>
</comment>
<dbReference type="PANTHER" id="PTHR35739">
    <property type="entry name" value="OS01G0861700 PROTEIN"/>
    <property type="match status" value="1"/>
</dbReference>
<dbReference type="GO" id="GO:0003676">
    <property type="term" value="F:nucleic acid binding"/>
    <property type="evidence" value="ECO:0007669"/>
    <property type="project" value="InterPro"/>
</dbReference>